<dbReference type="EMBL" id="LAZR01011855">
    <property type="protein sequence ID" value="KKM57111.1"/>
    <property type="molecule type" value="Genomic_DNA"/>
</dbReference>
<comment type="caution">
    <text evidence="1">The sequence shown here is derived from an EMBL/GenBank/DDBJ whole genome shotgun (WGS) entry which is preliminary data.</text>
</comment>
<evidence type="ECO:0000313" key="1">
    <source>
        <dbReference type="EMBL" id="KKM57111.1"/>
    </source>
</evidence>
<proteinExistence type="predicted"/>
<protein>
    <submittedName>
        <fullName evidence="1">Uncharacterized protein</fullName>
    </submittedName>
</protein>
<feature type="non-terminal residue" evidence="1">
    <location>
        <position position="1"/>
    </location>
</feature>
<organism evidence="1">
    <name type="scientific">marine sediment metagenome</name>
    <dbReference type="NCBI Taxonomy" id="412755"/>
    <lineage>
        <taxon>unclassified sequences</taxon>
        <taxon>metagenomes</taxon>
        <taxon>ecological metagenomes</taxon>
    </lineage>
</organism>
<reference evidence="1" key="1">
    <citation type="journal article" date="2015" name="Nature">
        <title>Complex archaea that bridge the gap between prokaryotes and eukaryotes.</title>
        <authorList>
            <person name="Spang A."/>
            <person name="Saw J.H."/>
            <person name="Jorgensen S.L."/>
            <person name="Zaremba-Niedzwiedzka K."/>
            <person name="Martijn J."/>
            <person name="Lind A.E."/>
            <person name="van Eijk R."/>
            <person name="Schleper C."/>
            <person name="Guy L."/>
            <person name="Ettema T.J."/>
        </authorList>
    </citation>
    <scope>NUCLEOTIDE SEQUENCE</scope>
</reference>
<name>A0A0F9L6A6_9ZZZZ</name>
<accession>A0A0F9L6A6</accession>
<sequence>IHKAAEKNGFDCFGKEREGKVKMKDTSCDTDKYHTKEGLYFNRLDNGDVEITLKNEKTNKVVLDCDTWASVVASVCVKEKEEKVKTDNDLYIDYKGYYECLPILIDFIKEEVRVDNKKAVNALKRWDDDRPD</sequence>
<dbReference type="AlphaFoldDB" id="A0A0F9L6A6"/>
<gene>
    <name evidence="1" type="ORF">LCGC14_1550860</name>
</gene>